<evidence type="ECO:0000256" key="2">
    <source>
        <dbReference type="SAM" id="Phobius"/>
    </source>
</evidence>
<comment type="caution">
    <text evidence="3">The sequence shown here is derived from an EMBL/GenBank/DDBJ whole genome shotgun (WGS) entry which is preliminary data.</text>
</comment>
<dbReference type="EMBL" id="JACNFK010000022">
    <property type="protein sequence ID" value="MBC8519355.1"/>
    <property type="molecule type" value="Genomic_DNA"/>
</dbReference>
<evidence type="ECO:0000313" key="4">
    <source>
        <dbReference type="Proteomes" id="UP000654401"/>
    </source>
</evidence>
<accession>A0A8J6PCT9</accession>
<evidence type="ECO:0000256" key="1">
    <source>
        <dbReference type="ARBA" id="ARBA00010894"/>
    </source>
</evidence>
<keyword evidence="2" id="KW-1133">Transmembrane helix</keyword>
<sequence length="189" mass="20991">MMSHTSSAGLFLLQTIFSLITLVALLRFLFQLMRVDFYNQISQTVSRISDPLLRPLRRLIPATRRIDGASLTLLLAMQMLSIATLYGIDINPLGLLMVAMAEILSLTATVFTWSIIVLVIMSWIQPQTRHPAISLLHQLTAPIMQPLQRALPATGSGIDLSPILALFAIKLVEFMLVAPLRDLAAIFIR</sequence>
<evidence type="ECO:0000313" key="3">
    <source>
        <dbReference type="EMBL" id="MBC8519355.1"/>
    </source>
</evidence>
<dbReference type="AlphaFoldDB" id="A0A8J6PCT9"/>
<feature type="transmembrane region" description="Helical" evidence="2">
    <location>
        <begin position="94"/>
        <end position="120"/>
    </location>
</feature>
<dbReference type="Proteomes" id="UP000654401">
    <property type="component" value="Unassembled WGS sequence"/>
</dbReference>
<dbReference type="PANTHER" id="PTHR33219:SF14">
    <property type="entry name" value="PROTEIN COFACTOR ASSEMBLY OF COMPLEX C SUBUNIT B CCB3, CHLOROPLASTIC-RELATED"/>
    <property type="match status" value="1"/>
</dbReference>
<dbReference type="Pfam" id="PF02325">
    <property type="entry name" value="CCB3_YggT"/>
    <property type="match status" value="2"/>
</dbReference>
<feature type="transmembrane region" description="Helical" evidence="2">
    <location>
        <begin position="6"/>
        <end position="30"/>
    </location>
</feature>
<organism evidence="3 4">
    <name type="scientific">Candidatus Thiopontia autotrophica</name>
    <dbReference type="NCBI Taxonomy" id="2841688"/>
    <lineage>
        <taxon>Bacteria</taxon>
        <taxon>Pseudomonadati</taxon>
        <taxon>Pseudomonadota</taxon>
        <taxon>Gammaproteobacteria</taxon>
        <taxon>Candidatus Thiopontia</taxon>
    </lineage>
</organism>
<dbReference type="InterPro" id="IPR003425">
    <property type="entry name" value="CCB3/YggT"/>
</dbReference>
<gene>
    <name evidence="3" type="ORF">H8D24_02975</name>
</gene>
<dbReference type="GO" id="GO:0016020">
    <property type="term" value="C:membrane"/>
    <property type="evidence" value="ECO:0007669"/>
    <property type="project" value="InterPro"/>
</dbReference>
<keyword evidence="2" id="KW-0812">Transmembrane</keyword>
<protein>
    <submittedName>
        <fullName evidence="3">YggT family protein</fullName>
    </submittedName>
</protein>
<feature type="transmembrane region" description="Helical" evidence="2">
    <location>
        <begin position="66"/>
        <end position="88"/>
    </location>
</feature>
<keyword evidence="2" id="KW-0472">Membrane</keyword>
<reference evidence="3 4" key="1">
    <citation type="submission" date="2020-08" db="EMBL/GenBank/DDBJ databases">
        <title>Bridging the membrane lipid divide: bacteria of the FCB group superphylum have the potential to synthesize archaeal ether lipids.</title>
        <authorList>
            <person name="Villanueva L."/>
            <person name="Von Meijenfeldt F.A.B."/>
            <person name="Westbye A.B."/>
            <person name="Yadav S."/>
            <person name="Hopmans E.C."/>
            <person name="Dutilh B.E."/>
            <person name="Sinninghe Damste J.S."/>
        </authorList>
    </citation>
    <scope>NUCLEOTIDE SEQUENCE [LARGE SCALE GENOMIC DNA]</scope>
    <source>
        <strain evidence="3">NIOZ-UU100</strain>
    </source>
</reference>
<proteinExistence type="inferred from homology"/>
<name>A0A8J6PCT9_9GAMM</name>
<dbReference type="PANTHER" id="PTHR33219">
    <property type="entry name" value="YLMG HOMOLOG PROTEIN 2, CHLOROPLASTIC"/>
    <property type="match status" value="1"/>
</dbReference>
<comment type="similarity">
    <text evidence="1">Belongs to the YggT family.</text>
</comment>